<accession>A0AAQ3N3P1</accession>
<reference evidence="5" key="2">
    <citation type="submission" date="2024-01" db="EMBL/GenBank/DDBJ databases">
        <authorList>
            <person name="Junaid A."/>
            <person name="Bhatia S."/>
        </authorList>
    </citation>
    <scope>NUCLEOTIDE SEQUENCE</scope>
    <source>
        <strain evidence="5">Urdbean</strain>
        <tissue evidence="5">Leaf</tissue>
    </source>
</reference>
<gene>
    <name evidence="5" type="ORF">V8G54_023023</name>
    <name evidence="6" type="ORF">V8G54_023584</name>
</gene>
<dbReference type="InterPro" id="IPR036890">
    <property type="entry name" value="HATPase_C_sf"/>
</dbReference>
<evidence type="ECO:0000313" key="6">
    <source>
        <dbReference type="EMBL" id="WVZ02778.1"/>
    </source>
</evidence>
<dbReference type="GO" id="GO:0016887">
    <property type="term" value="F:ATP hydrolysis activity"/>
    <property type="evidence" value="ECO:0007669"/>
    <property type="project" value="InterPro"/>
</dbReference>
<dbReference type="PRINTS" id="PR00775">
    <property type="entry name" value="HEATSHOCK90"/>
</dbReference>
<organism evidence="5 7">
    <name type="scientific">Vigna mungo</name>
    <name type="common">Black gram</name>
    <name type="synonym">Phaseolus mungo</name>
    <dbReference type="NCBI Taxonomy" id="3915"/>
    <lineage>
        <taxon>Eukaryota</taxon>
        <taxon>Viridiplantae</taxon>
        <taxon>Streptophyta</taxon>
        <taxon>Embryophyta</taxon>
        <taxon>Tracheophyta</taxon>
        <taxon>Spermatophyta</taxon>
        <taxon>Magnoliopsida</taxon>
        <taxon>eudicotyledons</taxon>
        <taxon>Gunneridae</taxon>
        <taxon>Pentapetalae</taxon>
        <taxon>rosids</taxon>
        <taxon>fabids</taxon>
        <taxon>Fabales</taxon>
        <taxon>Fabaceae</taxon>
        <taxon>Papilionoideae</taxon>
        <taxon>50 kb inversion clade</taxon>
        <taxon>NPAAA clade</taxon>
        <taxon>indigoferoid/millettioid clade</taxon>
        <taxon>Phaseoleae</taxon>
        <taxon>Vigna</taxon>
    </lineage>
</organism>
<keyword evidence="7" id="KW-1185">Reference proteome</keyword>
<dbReference type="Proteomes" id="UP001374535">
    <property type="component" value="Chromosome 7"/>
</dbReference>
<evidence type="ECO:0000313" key="7">
    <source>
        <dbReference type="Proteomes" id="UP001374535"/>
    </source>
</evidence>
<sequence>MANDEMLVFKDVMSPSLRQMNKTFYSNKEIFFHELINNASNALDKIQFKRNTHKNISDDRLIRIVPHKANKTLSIIDFGIGLTKEDLAYNFGVGFYSAFLVAHKVIVTSKRNDHDQYIWESQPGAFFIVTKDINAQQPSRGTNITLFLNDNQVIPPSPFDYVADFMEIVNVYHGFGYDCVRDDYKVIRKLAYVEKTDDDDKLSHDILTVGCVWEMYSLRNNSWTNLQFGV</sequence>
<keyword evidence="4" id="KW-0143">Chaperone</keyword>
<dbReference type="GO" id="GO:0051082">
    <property type="term" value="F:unfolded protein binding"/>
    <property type="evidence" value="ECO:0007669"/>
    <property type="project" value="InterPro"/>
</dbReference>
<dbReference type="GO" id="GO:0005524">
    <property type="term" value="F:ATP binding"/>
    <property type="evidence" value="ECO:0007669"/>
    <property type="project" value="UniProtKB-KW"/>
</dbReference>
<comment type="similarity">
    <text evidence="1">Belongs to the heat shock protein 90 family.</text>
</comment>
<dbReference type="PANTHER" id="PTHR11528">
    <property type="entry name" value="HEAT SHOCK PROTEIN 90 FAMILY MEMBER"/>
    <property type="match status" value="1"/>
</dbReference>
<dbReference type="AlphaFoldDB" id="A0AAQ3N3P1"/>
<dbReference type="EMBL" id="CP144694">
    <property type="protein sequence ID" value="WVZ02217.1"/>
    <property type="molecule type" value="Genomic_DNA"/>
</dbReference>
<evidence type="ECO:0000256" key="1">
    <source>
        <dbReference type="ARBA" id="ARBA00008239"/>
    </source>
</evidence>
<protein>
    <recommendedName>
        <fullName evidence="8">Heat shock protein 90</fullName>
    </recommendedName>
</protein>
<dbReference type="GO" id="GO:0140662">
    <property type="term" value="F:ATP-dependent protein folding chaperone"/>
    <property type="evidence" value="ECO:0007669"/>
    <property type="project" value="InterPro"/>
</dbReference>
<feature type="non-terminal residue" evidence="5">
    <location>
        <position position="1"/>
    </location>
</feature>
<evidence type="ECO:0008006" key="8">
    <source>
        <dbReference type="Google" id="ProtNLM"/>
    </source>
</evidence>
<reference evidence="5 7" key="1">
    <citation type="journal article" date="2023" name="Life. Sci Alliance">
        <title>Evolutionary insights into 3D genome organization and epigenetic landscape of Vigna mungo.</title>
        <authorList>
            <person name="Junaid A."/>
            <person name="Singh B."/>
            <person name="Bhatia S."/>
        </authorList>
    </citation>
    <scope>NUCLEOTIDE SEQUENCE [LARGE SCALE GENOMIC DNA]</scope>
    <source>
        <strain evidence="5">Urdbean</strain>
    </source>
</reference>
<evidence type="ECO:0000256" key="4">
    <source>
        <dbReference type="ARBA" id="ARBA00023186"/>
    </source>
</evidence>
<dbReference type="Gene3D" id="3.30.565.10">
    <property type="entry name" value="Histidine kinase-like ATPase, C-terminal domain"/>
    <property type="match status" value="1"/>
</dbReference>
<keyword evidence="2" id="KW-0547">Nucleotide-binding</keyword>
<evidence type="ECO:0000313" key="5">
    <source>
        <dbReference type="EMBL" id="WVZ02217.1"/>
    </source>
</evidence>
<evidence type="ECO:0000256" key="2">
    <source>
        <dbReference type="ARBA" id="ARBA00022741"/>
    </source>
</evidence>
<dbReference type="InterPro" id="IPR001404">
    <property type="entry name" value="Hsp90_fam"/>
</dbReference>
<evidence type="ECO:0000256" key="3">
    <source>
        <dbReference type="ARBA" id="ARBA00022840"/>
    </source>
</evidence>
<proteinExistence type="inferred from homology"/>
<dbReference type="EMBL" id="CP144694">
    <property type="protein sequence ID" value="WVZ02778.1"/>
    <property type="molecule type" value="Genomic_DNA"/>
</dbReference>
<dbReference type="InterPro" id="IPR020575">
    <property type="entry name" value="Hsp90_N"/>
</dbReference>
<keyword evidence="3" id="KW-0067">ATP-binding</keyword>
<dbReference type="SUPFAM" id="SSF55874">
    <property type="entry name" value="ATPase domain of HSP90 chaperone/DNA topoisomerase II/histidine kinase"/>
    <property type="match status" value="1"/>
</dbReference>
<name>A0AAQ3N3P1_VIGMU</name>